<sequence>MHFPLVEINLHR</sequence>
<proteinExistence type="predicted"/>
<protein>
    <submittedName>
        <fullName evidence="1">Uncharacterized protein</fullName>
    </submittedName>
</protein>
<reference evidence="1" key="1">
    <citation type="submission" date="2014-09" db="EMBL/GenBank/DDBJ databases">
        <authorList>
            <person name="Magalhaes I.L.F."/>
            <person name="Oliveira U."/>
            <person name="Santos F.R."/>
            <person name="Vidigal T.H.D.A."/>
            <person name="Brescovit A.D."/>
            <person name="Santos A.J."/>
        </authorList>
    </citation>
    <scope>NUCLEOTIDE SEQUENCE</scope>
    <source>
        <tissue evidence="1">Shoot tissue taken approximately 20 cm above the soil surface</tissue>
    </source>
</reference>
<evidence type="ECO:0000313" key="1">
    <source>
        <dbReference type="EMBL" id="JAE33562.1"/>
    </source>
</evidence>
<accession>A0A0A9H9Y0</accession>
<name>A0A0A9H9Y0_ARUDO</name>
<dbReference type="EMBL" id="GBRH01164334">
    <property type="protein sequence ID" value="JAE33562.1"/>
    <property type="molecule type" value="Transcribed_RNA"/>
</dbReference>
<reference evidence="1" key="2">
    <citation type="journal article" date="2015" name="Data Brief">
        <title>Shoot transcriptome of the giant reed, Arundo donax.</title>
        <authorList>
            <person name="Barrero R.A."/>
            <person name="Guerrero F.D."/>
            <person name="Moolhuijzen P."/>
            <person name="Goolsby J.A."/>
            <person name="Tidwell J."/>
            <person name="Bellgard S.E."/>
            <person name="Bellgard M.I."/>
        </authorList>
    </citation>
    <scope>NUCLEOTIDE SEQUENCE</scope>
    <source>
        <tissue evidence="1">Shoot tissue taken approximately 20 cm above the soil surface</tissue>
    </source>
</reference>
<organism evidence="1">
    <name type="scientific">Arundo donax</name>
    <name type="common">Giant reed</name>
    <name type="synonym">Donax arundinaceus</name>
    <dbReference type="NCBI Taxonomy" id="35708"/>
    <lineage>
        <taxon>Eukaryota</taxon>
        <taxon>Viridiplantae</taxon>
        <taxon>Streptophyta</taxon>
        <taxon>Embryophyta</taxon>
        <taxon>Tracheophyta</taxon>
        <taxon>Spermatophyta</taxon>
        <taxon>Magnoliopsida</taxon>
        <taxon>Liliopsida</taxon>
        <taxon>Poales</taxon>
        <taxon>Poaceae</taxon>
        <taxon>PACMAD clade</taxon>
        <taxon>Arundinoideae</taxon>
        <taxon>Arundineae</taxon>
        <taxon>Arundo</taxon>
    </lineage>
</organism>